<dbReference type="Proteomes" id="UP001143545">
    <property type="component" value="Unassembled WGS sequence"/>
</dbReference>
<name>A0A9W6B8K9_9FLAO</name>
<dbReference type="PANTHER" id="PTHR21666:SF289">
    <property type="entry name" value="L-ALA--D-GLU ENDOPEPTIDASE"/>
    <property type="match status" value="1"/>
</dbReference>
<evidence type="ECO:0000259" key="3">
    <source>
        <dbReference type="Pfam" id="PF01551"/>
    </source>
</evidence>
<dbReference type="PANTHER" id="PTHR21666">
    <property type="entry name" value="PEPTIDASE-RELATED"/>
    <property type="match status" value="1"/>
</dbReference>
<feature type="transmembrane region" description="Helical" evidence="2">
    <location>
        <begin position="43"/>
        <end position="64"/>
    </location>
</feature>
<dbReference type="SUPFAM" id="SSF51261">
    <property type="entry name" value="Duplicated hybrid motif"/>
    <property type="match status" value="1"/>
</dbReference>
<dbReference type="GO" id="GO:0004222">
    <property type="term" value="F:metalloendopeptidase activity"/>
    <property type="evidence" value="ECO:0007669"/>
    <property type="project" value="TreeGrafter"/>
</dbReference>
<dbReference type="CDD" id="cd12797">
    <property type="entry name" value="M23_peptidase"/>
    <property type="match status" value="1"/>
</dbReference>
<feature type="domain" description="M23ase beta-sheet core" evidence="3">
    <location>
        <begin position="188"/>
        <end position="283"/>
    </location>
</feature>
<comment type="caution">
    <text evidence="4">The sequence shown here is derived from an EMBL/GenBank/DDBJ whole genome shotgun (WGS) entry which is preliminary data.</text>
</comment>
<gene>
    <name evidence="4" type="ORF">NBRC110019_19430</name>
</gene>
<dbReference type="RefSeq" id="WP_281754472.1">
    <property type="nucleotide sequence ID" value="NZ_BRVP01000012.1"/>
</dbReference>
<organism evidence="4 5">
    <name type="scientific">Neptunitalea chrysea</name>
    <dbReference type="NCBI Taxonomy" id="1647581"/>
    <lineage>
        <taxon>Bacteria</taxon>
        <taxon>Pseudomonadati</taxon>
        <taxon>Bacteroidota</taxon>
        <taxon>Flavobacteriia</taxon>
        <taxon>Flavobacteriales</taxon>
        <taxon>Flavobacteriaceae</taxon>
        <taxon>Neptunitalea</taxon>
    </lineage>
</organism>
<dbReference type="InterPro" id="IPR011055">
    <property type="entry name" value="Dup_hybrid_motif"/>
</dbReference>
<reference evidence="4" key="1">
    <citation type="submission" date="2022-07" db="EMBL/GenBank/DDBJ databases">
        <title>Taxonomy of Novel Oxalotrophic and Methylotrophic Bacteria.</title>
        <authorList>
            <person name="Sahin N."/>
            <person name="Tani A."/>
        </authorList>
    </citation>
    <scope>NUCLEOTIDE SEQUENCE</scope>
    <source>
        <strain evidence="4">AM327</strain>
    </source>
</reference>
<dbReference type="AlphaFoldDB" id="A0A9W6B8K9"/>
<dbReference type="Pfam" id="PF01551">
    <property type="entry name" value="Peptidase_M23"/>
    <property type="match status" value="1"/>
</dbReference>
<keyword evidence="1" id="KW-0732">Signal</keyword>
<evidence type="ECO:0000256" key="1">
    <source>
        <dbReference type="ARBA" id="ARBA00022729"/>
    </source>
</evidence>
<evidence type="ECO:0000313" key="5">
    <source>
        <dbReference type="Proteomes" id="UP001143545"/>
    </source>
</evidence>
<evidence type="ECO:0000313" key="4">
    <source>
        <dbReference type="EMBL" id="GLB52903.1"/>
    </source>
</evidence>
<proteinExistence type="predicted"/>
<keyword evidence="2" id="KW-0472">Membrane</keyword>
<dbReference type="EMBL" id="BRVP01000012">
    <property type="protein sequence ID" value="GLB52903.1"/>
    <property type="molecule type" value="Genomic_DNA"/>
</dbReference>
<keyword evidence="2" id="KW-0812">Transmembrane</keyword>
<keyword evidence="5" id="KW-1185">Reference proteome</keyword>
<dbReference type="InterPro" id="IPR050570">
    <property type="entry name" value="Cell_wall_metabolism_enzyme"/>
</dbReference>
<dbReference type="InterPro" id="IPR016047">
    <property type="entry name" value="M23ase_b-sheet_dom"/>
</dbReference>
<accession>A0A9W6B8K9</accession>
<keyword evidence="2" id="KW-1133">Transmembrane helix</keyword>
<sequence>MKKGKSSRRNKLHKKWIYKYRLVILNEDTFEEHLSFKLNRLNVFVFGSLSSIFLIAVTTVIIAFTPLREYIPGYSSVKLKDETAQLLVRTDSVTQELNANHLYLESIRKVLTGDLSSADISKDSIKAVQEKNDVKLDFGTNKADSILREEVAKEDRYNFSGATENAMNFVLFSPVSGTISNDYNPKEKHYAVDIVSTANAPVKSVGDGRVIFSEWTTETGYVIMIEHFNGLVSVYKHNASLNKSQGDFVKSGEVIGTVGNTGELTTGPHLHFELWNNGYPVDPTQYIDFK</sequence>
<dbReference type="Gene3D" id="2.70.70.10">
    <property type="entry name" value="Glucose Permease (Domain IIA)"/>
    <property type="match status" value="1"/>
</dbReference>
<evidence type="ECO:0000256" key="2">
    <source>
        <dbReference type="SAM" id="Phobius"/>
    </source>
</evidence>
<protein>
    <submittedName>
        <fullName evidence="4">Peptidase M23</fullName>
    </submittedName>
</protein>